<dbReference type="PANTHER" id="PTHR44757">
    <property type="entry name" value="DIGUANYLATE CYCLASE DGCP"/>
    <property type="match status" value="1"/>
</dbReference>
<dbReference type="Gene3D" id="3.20.20.450">
    <property type="entry name" value="EAL domain"/>
    <property type="match status" value="1"/>
</dbReference>
<reference evidence="5 6" key="1">
    <citation type="submission" date="2019-09" db="EMBL/GenBank/DDBJ databases">
        <title>H2 Metabolism Revealed by Metagenomic Analysis in Subglacial Sediment of East Antarctica.</title>
        <authorList>
            <person name="Yang Z."/>
            <person name="Zhang Y."/>
            <person name="Lv Y."/>
            <person name="Yan W."/>
            <person name="Xiao X."/>
            <person name="Sun B."/>
            <person name="Ma H."/>
        </authorList>
    </citation>
    <scope>NUCLEOTIDE SEQUENCE [LARGE SCALE GENOMIC DNA]</scope>
    <source>
        <strain evidence="5">Bin2_2</strain>
    </source>
</reference>
<dbReference type="InterPro" id="IPR035919">
    <property type="entry name" value="EAL_sf"/>
</dbReference>
<dbReference type="PROSITE" id="PS50883">
    <property type="entry name" value="EAL"/>
    <property type="match status" value="1"/>
</dbReference>
<feature type="domain" description="EAL" evidence="3">
    <location>
        <begin position="398"/>
        <end position="651"/>
    </location>
</feature>
<dbReference type="SMART" id="SM00267">
    <property type="entry name" value="GGDEF"/>
    <property type="match status" value="1"/>
</dbReference>
<proteinExistence type="predicted"/>
<accession>A0A7C9P8X6</accession>
<feature type="domain" description="GGDEF" evidence="4">
    <location>
        <begin position="258"/>
        <end position="390"/>
    </location>
</feature>
<dbReference type="PANTHER" id="PTHR44757:SF2">
    <property type="entry name" value="BIOFILM ARCHITECTURE MAINTENANCE PROTEIN MBAA"/>
    <property type="match status" value="1"/>
</dbReference>
<dbReference type="InterPro" id="IPR029787">
    <property type="entry name" value="Nucleotide_cyclase"/>
</dbReference>
<evidence type="ECO:0000256" key="1">
    <source>
        <dbReference type="ARBA" id="ARBA00051114"/>
    </source>
</evidence>
<evidence type="ECO:0000313" key="5">
    <source>
        <dbReference type="EMBL" id="NDP48972.1"/>
    </source>
</evidence>
<keyword evidence="2" id="KW-0472">Membrane</keyword>
<comment type="caution">
    <text evidence="5">The sequence shown here is derived from an EMBL/GenBank/DDBJ whole genome shotgun (WGS) entry which is preliminary data.</text>
</comment>
<name>A0A7C9P8X6_9PROT</name>
<feature type="transmembrane region" description="Helical" evidence="2">
    <location>
        <begin position="194"/>
        <end position="214"/>
    </location>
</feature>
<dbReference type="InterPro" id="IPR000160">
    <property type="entry name" value="GGDEF_dom"/>
</dbReference>
<dbReference type="InterPro" id="IPR047347">
    <property type="entry name" value="YvaQ-like_sensor"/>
</dbReference>
<evidence type="ECO:0000259" key="3">
    <source>
        <dbReference type="PROSITE" id="PS50883"/>
    </source>
</evidence>
<protein>
    <submittedName>
        <fullName evidence="5">EAL domain-containing protein</fullName>
    </submittedName>
</protein>
<comment type="catalytic activity">
    <reaction evidence="1">
        <text>3',3'-c-di-GMP + H2O = 5'-phosphoguanylyl(3'-&gt;5')guanosine + H(+)</text>
        <dbReference type="Rhea" id="RHEA:24902"/>
        <dbReference type="ChEBI" id="CHEBI:15377"/>
        <dbReference type="ChEBI" id="CHEBI:15378"/>
        <dbReference type="ChEBI" id="CHEBI:58754"/>
        <dbReference type="ChEBI" id="CHEBI:58805"/>
        <dbReference type="EC" id="3.1.4.52"/>
    </reaction>
    <physiologicalReaction direction="left-to-right" evidence="1">
        <dbReference type="Rhea" id="RHEA:24903"/>
    </physiologicalReaction>
</comment>
<dbReference type="InterPro" id="IPR043128">
    <property type="entry name" value="Rev_trsase/Diguanyl_cyclase"/>
</dbReference>
<evidence type="ECO:0000259" key="4">
    <source>
        <dbReference type="PROSITE" id="PS50887"/>
    </source>
</evidence>
<dbReference type="Pfam" id="PF00563">
    <property type="entry name" value="EAL"/>
    <property type="match status" value="1"/>
</dbReference>
<dbReference type="PROSITE" id="PS50887">
    <property type="entry name" value="GGDEF"/>
    <property type="match status" value="1"/>
</dbReference>
<dbReference type="InterPro" id="IPR001633">
    <property type="entry name" value="EAL_dom"/>
</dbReference>
<gene>
    <name evidence="5" type="ORF">GZ085_11430</name>
</gene>
<dbReference type="CDD" id="cd19411">
    <property type="entry name" value="MCP2201-like_sensor"/>
    <property type="match status" value="1"/>
</dbReference>
<dbReference type="InterPro" id="IPR052155">
    <property type="entry name" value="Biofilm_reg_signaling"/>
</dbReference>
<dbReference type="SUPFAM" id="SSF55073">
    <property type="entry name" value="Nucleotide cyclase"/>
    <property type="match status" value="1"/>
</dbReference>
<dbReference type="GO" id="GO:0071732">
    <property type="term" value="P:cellular response to nitric oxide"/>
    <property type="evidence" value="ECO:0007669"/>
    <property type="project" value="UniProtKB-ARBA"/>
</dbReference>
<keyword evidence="2" id="KW-1133">Transmembrane helix</keyword>
<dbReference type="CDD" id="cd01948">
    <property type="entry name" value="EAL"/>
    <property type="match status" value="1"/>
</dbReference>
<dbReference type="Pfam" id="PF12729">
    <property type="entry name" value="4HB_MCP_1"/>
    <property type="match status" value="1"/>
</dbReference>
<feature type="transmembrane region" description="Helical" evidence="2">
    <location>
        <begin position="12"/>
        <end position="36"/>
    </location>
</feature>
<dbReference type="Proteomes" id="UP000483432">
    <property type="component" value="Unassembled WGS sequence"/>
</dbReference>
<dbReference type="FunFam" id="3.30.70.270:FF:000001">
    <property type="entry name" value="Diguanylate cyclase domain protein"/>
    <property type="match status" value="1"/>
</dbReference>
<dbReference type="AlphaFoldDB" id="A0A7C9P8X6"/>
<dbReference type="CDD" id="cd01949">
    <property type="entry name" value="GGDEF"/>
    <property type="match status" value="1"/>
</dbReference>
<dbReference type="Pfam" id="PF00990">
    <property type="entry name" value="GGDEF"/>
    <property type="match status" value="1"/>
</dbReference>
<organism evidence="5 6">
    <name type="scientific">Sulfuriferula multivorans</name>
    <dbReference type="NCBI Taxonomy" id="1559896"/>
    <lineage>
        <taxon>Bacteria</taxon>
        <taxon>Pseudomonadati</taxon>
        <taxon>Pseudomonadota</taxon>
        <taxon>Betaproteobacteria</taxon>
        <taxon>Nitrosomonadales</taxon>
        <taxon>Sulfuricellaceae</taxon>
        <taxon>Sulfuriferula</taxon>
    </lineage>
</organism>
<dbReference type="FunFam" id="3.20.20.450:FF:000001">
    <property type="entry name" value="Cyclic di-GMP phosphodiesterase yahA"/>
    <property type="match status" value="1"/>
</dbReference>
<sequence>MTKSAQHIGMGAQIGFGFVIVLALMVSLSVIGLRYVSEANQRLKDIALNNNVKIELATKMHSALRERMLSMHSLPILDDPFDKDAEIQRFNAQGIRYTQARNQLEHLPLNRQESDILARLRKLTREAQPEVQAVVEMAMFNSNQQEAFARIRKVAMPAQRAIAEQVSALLELQRSQTEVAVENAETSYGRVRTLMTSLGTAALLIGMLIAGFVIRRVSFQAKQLTDQAMYDPLTGLPNRSLLRDRLEQAIELSKREQHSFGVLLMDLDRFKEVNDTLGHEVGDELLREVGRRLNETVRSEDTVARLGGDEYVVLIHKLDPTEASFIANKVLTAMDKPFHWQNQSIDISASLGLSFYPSQCDDASSLLRCADIAMYEAKRSSKGYALYSQDQDHTSRGDLSLKSELREAIQSNQLCLYYQPQIDNRSGLIAGLEALVRWNHPQRGFLTPDTFIPLAEDAGLIDALSRWVLKAALDQLVTLHQRGTMLNMAVNLSARNLHDMELPDTFSRLLEDSGIDPEYLTLEITESAVMSNPSNGLIILTALDKMGVTLAIDDFGTGYSSLAYLKRLPVDELKIDKSFVTDMENNENDAVIVRSTIDLAHNLGLKVTAEGVETQDAWDLLSMLGCDQSQGYFMGRPMSVEKLDLWLRESAHSSTFASALHAV</sequence>
<keyword evidence="2" id="KW-0812">Transmembrane</keyword>
<dbReference type="SMART" id="SM00052">
    <property type="entry name" value="EAL"/>
    <property type="match status" value="1"/>
</dbReference>
<evidence type="ECO:0000256" key="2">
    <source>
        <dbReference type="SAM" id="Phobius"/>
    </source>
</evidence>
<dbReference type="InterPro" id="IPR024478">
    <property type="entry name" value="HlyB_4HB_MCP"/>
</dbReference>
<evidence type="ECO:0000313" key="6">
    <source>
        <dbReference type="Proteomes" id="UP000483432"/>
    </source>
</evidence>
<dbReference type="GO" id="GO:0071111">
    <property type="term" value="F:cyclic-guanylate-specific phosphodiesterase activity"/>
    <property type="evidence" value="ECO:0007669"/>
    <property type="project" value="UniProtKB-EC"/>
</dbReference>
<dbReference type="Gene3D" id="3.30.70.270">
    <property type="match status" value="1"/>
</dbReference>
<dbReference type="EMBL" id="JAAFGW010000187">
    <property type="protein sequence ID" value="NDP48972.1"/>
    <property type="molecule type" value="Genomic_DNA"/>
</dbReference>
<dbReference type="NCBIfam" id="TIGR00254">
    <property type="entry name" value="GGDEF"/>
    <property type="match status" value="1"/>
</dbReference>
<dbReference type="SUPFAM" id="SSF141868">
    <property type="entry name" value="EAL domain-like"/>
    <property type="match status" value="1"/>
</dbReference>